<gene>
    <name evidence="4" type="ORF">CJN711_LOCUS35588</name>
    <name evidence="3" type="ORF">KQP761_LOCUS1391</name>
    <name evidence="5" type="ORF">WKI299_LOCUS24359</name>
</gene>
<dbReference type="InterPro" id="IPR000719">
    <property type="entry name" value="Prot_kinase_dom"/>
</dbReference>
<name>A0A814YQW8_9BILA</name>
<sequence length="393" mass="46089">MANNFNLTYRIIDKLKRSDSNEKADQHSRTYLISNQNEQNEENYILRLINLENLTNLSEFITDISWYKQFNHFNLMSLKDCFLIDTKLNLVKPYASFGSCADLLNSNPFGVCERLIAHIMWQTLQAIRYLQDKHILHRGIASKNIYVCDDGRVLLDDFSHCISMISPFDGKLRKQIFDYTDKLKNQLLYLAPEIIYQNADGYNLKSDVYSLGMVACELANGSNSYRNMTYGNLNILYAKIQGSEPILLDETQLTDEMIELCDSNNSSYIEEIRKRKYTKEFHSFIKSCVSTRLESRCSLDELQSHAFFKFQKRLSRDRNSLHCDMVKLLETYKKKRPINKEINHLEETSSRYFQVPIGSVDLGRYESNESIRTCCLDFPTTDYNEKRNLTWEF</sequence>
<evidence type="ECO:0000313" key="3">
    <source>
        <dbReference type="EMBL" id="CAF1232806.1"/>
    </source>
</evidence>
<dbReference type="GO" id="GO:0006611">
    <property type="term" value="P:protein export from nucleus"/>
    <property type="evidence" value="ECO:0007669"/>
    <property type="project" value="TreeGrafter"/>
</dbReference>
<dbReference type="SUPFAM" id="SSF56112">
    <property type="entry name" value="Protein kinase-like (PK-like)"/>
    <property type="match status" value="1"/>
</dbReference>
<dbReference type="InterPro" id="IPR047173">
    <property type="entry name" value="STRAD_A/B-like"/>
</dbReference>
<protein>
    <recommendedName>
        <fullName evidence="2">Protein kinase domain-containing protein</fullName>
    </recommendedName>
</protein>
<dbReference type="PANTHER" id="PTHR48014">
    <property type="entry name" value="SERINE/THREONINE-PROTEIN KINASE FRAY2"/>
    <property type="match status" value="1"/>
</dbReference>
<dbReference type="GO" id="GO:0005524">
    <property type="term" value="F:ATP binding"/>
    <property type="evidence" value="ECO:0007669"/>
    <property type="project" value="InterPro"/>
</dbReference>
<dbReference type="Pfam" id="PF00069">
    <property type="entry name" value="Pkinase"/>
    <property type="match status" value="1"/>
</dbReference>
<dbReference type="GO" id="GO:1902554">
    <property type="term" value="C:serine/threonine protein kinase complex"/>
    <property type="evidence" value="ECO:0007669"/>
    <property type="project" value="TreeGrafter"/>
</dbReference>
<dbReference type="Proteomes" id="UP000663834">
    <property type="component" value="Unassembled WGS sequence"/>
</dbReference>
<dbReference type="AlphaFoldDB" id="A0A814YQW8"/>
<accession>A0A814YQW8</accession>
<proteinExistence type="inferred from homology"/>
<evidence type="ECO:0000313" key="5">
    <source>
        <dbReference type="EMBL" id="CAF2120790.1"/>
    </source>
</evidence>
<evidence type="ECO:0000259" key="2">
    <source>
        <dbReference type="PROSITE" id="PS50011"/>
    </source>
</evidence>
<comment type="caution">
    <text evidence="3">The sequence shown here is derived from an EMBL/GenBank/DDBJ whole genome shotgun (WGS) entry which is preliminary data.</text>
</comment>
<dbReference type="InterPro" id="IPR011009">
    <property type="entry name" value="Kinase-like_dom_sf"/>
</dbReference>
<dbReference type="GO" id="GO:0004672">
    <property type="term" value="F:protein kinase activity"/>
    <property type="evidence" value="ECO:0007669"/>
    <property type="project" value="InterPro"/>
</dbReference>
<evidence type="ECO:0000256" key="1">
    <source>
        <dbReference type="ARBA" id="ARBA00008874"/>
    </source>
</evidence>
<dbReference type="EMBL" id="CAJNRF010010420">
    <property type="protein sequence ID" value="CAF2120790.1"/>
    <property type="molecule type" value="Genomic_DNA"/>
</dbReference>
<comment type="similarity">
    <text evidence="1">Belongs to the protein kinase superfamily. STE Ser/Thr protein kinase family. STE20 subfamily.</text>
</comment>
<dbReference type="PANTHER" id="PTHR48014:SF21">
    <property type="entry name" value="SERINE_THREONINE-PROTEIN KINASE FRAY2"/>
    <property type="match status" value="1"/>
</dbReference>
<dbReference type="Proteomes" id="UP000663855">
    <property type="component" value="Unassembled WGS sequence"/>
</dbReference>
<dbReference type="Gene3D" id="1.10.510.10">
    <property type="entry name" value="Transferase(Phosphotransferase) domain 1"/>
    <property type="match status" value="1"/>
</dbReference>
<dbReference type="OrthoDB" id="840771at2759"/>
<evidence type="ECO:0000313" key="6">
    <source>
        <dbReference type="Proteomes" id="UP000663834"/>
    </source>
</evidence>
<reference evidence="3" key="1">
    <citation type="submission" date="2021-02" db="EMBL/GenBank/DDBJ databases">
        <authorList>
            <person name="Nowell W R."/>
        </authorList>
    </citation>
    <scope>NUCLEOTIDE SEQUENCE</scope>
</reference>
<organism evidence="3 6">
    <name type="scientific">Rotaria magnacalcarata</name>
    <dbReference type="NCBI Taxonomy" id="392030"/>
    <lineage>
        <taxon>Eukaryota</taxon>
        <taxon>Metazoa</taxon>
        <taxon>Spiralia</taxon>
        <taxon>Gnathifera</taxon>
        <taxon>Rotifera</taxon>
        <taxon>Eurotatoria</taxon>
        <taxon>Bdelloidea</taxon>
        <taxon>Philodinida</taxon>
        <taxon>Philodinidae</taxon>
        <taxon>Rotaria</taxon>
    </lineage>
</organism>
<dbReference type="Proteomes" id="UP000663856">
    <property type="component" value="Unassembled WGS sequence"/>
</dbReference>
<dbReference type="EMBL" id="CAJNOW010000091">
    <property type="protein sequence ID" value="CAF1232806.1"/>
    <property type="molecule type" value="Genomic_DNA"/>
</dbReference>
<evidence type="ECO:0000313" key="4">
    <source>
        <dbReference type="EMBL" id="CAF1603868.1"/>
    </source>
</evidence>
<dbReference type="GO" id="GO:0043539">
    <property type="term" value="F:protein serine/threonine kinase activator activity"/>
    <property type="evidence" value="ECO:0007669"/>
    <property type="project" value="InterPro"/>
</dbReference>
<feature type="domain" description="Protein kinase" evidence="2">
    <location>
        <begin position="1"/>
        <end position="308"/>
    </location>
</feature>
<dbReference type="PROSITE" id="PS50011">
    <property type="entry name" value="PROTEIN_KINASE_DOM"/>
    <property type="match status" value="1"/>
</dbReference>
<dbReference type="EMBL" id="CAJNOV010017215">
    <property type="protein sequence ID" value="CAF1603868.1"/>
    <property type="molecule type" value="Genomic_DNA"/>
</dbReference>